<keyword evidence="2" id="KW-0472">Membrane</keyword>
<dbReference type="AlphaFoldDB" id="E6U1Q4"/>
<evidence type="ECO:0000256" key="3">
    <source>
        <dbReference type="SAM" id="SignalP"/>
    </source>
</evidence>
<name>E6U1Q4_EVAC2</name>
<proteinExistence type="predicted"/>
<dbReference type="PROSITE" id="PS51257">
    <property type="entry name" value="PROKAR_LIPOPROTEIN"/>
    <property type="match status" value="1"/>
</dbReference>
<feature type="coiled-coil region" evidence="1">
    <location>
        <begin position="196"/>
        <end position="223"/>
    </location>
</feature>
<keyword evidence="2" id="KW-1133">Transmembrane helix</keyword>
<feature type="chain" id="PRO_5038462381" description="DUF4349 domain-containing protein" evidence="3">
    <location>
        <begin position="22"/>
        <end position="320"/>
    </location>
</feature>
<sequence precursor="true">MKKYSFYMLALFSLLTSILFACSAGNNDISLEARDSMPEEAVYDYDDSDAGFSELEGRAFDEQSVETSIDVVDSVTTERMVIYTGDISVEVESYEAIQQKTQEFVQKVGGYIVESTLYHSEREQAFGTLTVRIPQNYFHPFMDELASESTKVLDRSISGNDVTEEYVDLESRLRSKRTVEERLLSFLEGAENTEDLLKISNDLAKVQEEIEQVTGRMNFLENHVDYSTVHIHISERQISVPSINEGESLNTWKKAQSLFIDTINFILSFLSTATVLLIGLSPVLLPVMIAICIIVYVQVRKRKNSTNNNESEEKNENDND</sequence>
<reference evidence="5 6" key="1">
    <citation type="submission" date="2010-12" db="EMBL/GenBank/DDBJ databases">
        <title>Complete sequence of Bacillus cellulosilyticus DSM 2522.</title>
        <authorList>
            <consortium name="US DOE Joint Genome Institute"/>
            <person name="Lucas S."/>
            <person name="Copeland A."/>
            <person name="Lapidus A."/>
            <person name="Cheng J.-F."/>
            <person name="Bruce D."/>
            <person name="Goodwin L."/>
            <person name="Pitluck S."/>
            <person name="Chertkov O."/>
            <person name="Detter J.C."/>
            <person name="Han C."/>
            <person name="Tapia R."/>
            <person name="Land M."/>
            <person name="Hauser L."/>
            <person name="Jeffries C."/>
            <person name="Kyrpides N."/>
            <person name="Ivanova N."/>
            <person name="Mikhailova N."/>
            <person name="Brumm P."/>
            <person name="Mead D."/>
            <person name="Woyke T."/>
        </authorList>
    </citation>
    <scope>NUCLEOTIDE SEQUENCE [LARGE SCALE GENOMIC DNA]</scope>
    <source>
        <strain evidence="6">ATCC 21833 / DSM 2522 / FERM P-1141 / JCM 9156 / N-4</strain>
    </source>
</reference>
<dbReference type="RefSeq" id="WP_013489882.1">
    <property type="nucleotide sequence ID" value="NC_014829.1"/>
</dbReference>
<dbReference type="Pfam" id="PF14257">
    <property type="entry name" value="DUF4349"/>
    <property type="match status" value="1"/>
</dbReference>
<evidence type="ECO:0000259" key="4">
    <source>
        <dbReference type="Pfam" id="PF14257"/>
    </source>
</evidence>
<keyword evidence="1" id="KW-0175">Coiled coil</keyword>
<feature type="domain" description="DUF4349" evidence="4">
    <location>
        <begin position="79"/>
        <end position="294"/>
    </location>
</feature>
<dbReference type="Proteomes" id="UP000001401">
    <property type="component" value="Chromosome"/>
</dbReference>
<evidence type="ECO:0000256" key="1">
    <source>
        <dbReference type="SAM" id="Coils"/>
    </source>
</evidence>
<dbReference type="KEGG" id="bco:Bcell_3309"/>
<keyword evidence="3" id="KW-0732">Signal</keyword>
<keyword evidence="2" id="KW-0812">Transmembrane</keyword>
<evidence type="ECO:0000313" key="5">
    <source>
        <dbReference type="EMBL" id="ADU31551.1"/>
    </source>
</evidence>
<dbReference type="OrthoDB" id="5381491at2"/>
<dbReference type="EMBL" id="CP002394">
    <property type="protein sequence ID" value="ADU31551.1"/>
    <property type="molecule type" value="Genomic_DNA"/>
</dbReference>
<dbReference type="STRING" id="649639.Bcell_3309"/>
<feature type="transmembrane region" description="Helical" evidence="2">
    <location>
        <begin position="265"/>
        <end position="297"/>
    </location>
</feature>
<protein>
    <recommendedName>
        <fullName evidence="4">DUF4349 domain-containing protein</fullName>
    </recommendedName>
</protein>
<keyword evidence="6" id="KW-1185">Reference proteome</keyword>
<feature type="signal peptide" evidence="3">
    <location>
        <begin position="1"/>
        <end position="21"/>
    </location>
</feature>
<dbReference type="InterPro" id="IPR025645">
    <property type="entry name" value="DUF4349"/>
</dbReference>
<gene>
    <name evidence="5" type="ordered locus">Bcell_3309</name>
</gene>
<organism evidence="5 6">
    <name type="scientific">Evansella cellulosilytica (strain ATCC 21833 / DSM 2522 / FERM P-1141 / JCM 9156 / N-4)</name>
    <name type="common">Bacillus cellulosilyticus</name>
    <dbReference type="NCBI Taxonomy" id="649639"/>
    <lineage>
        <taxon>Bacteria</taxon>
        <taxon>Bacillati</taxon>
        <taxon>Bacillota</taxon>
        <taxon>Bacilli</taxon>
        <taxon>Bacillales</taxon>
        <taxon>Bacillaceae</taxon>
        <taxon>Evansella</taxon>
    </lineage>
</organism>
<evidence type="ECO:0000313" key="6">
    <source>
        <dbReference type="Proteomes" id="UP000001401"/>
    </source>
</evidence>
<accession>E6U1Q4</accession>
<evidence type="ECO:0000256" key="2">
    <source>
        <dbReference type="SAM" id="Phobius"/>
    </source>
</evidence>
<dbReference type="eggNOG" id="COG3206">
    <property type="taxonomic scope" value="Bacteria"/>
</dbReference>
<dbReference type="HOGENOM" id="CLU_046535_2_0_9"/>